<dbReference type="InterPro" id="IPR001667">
    <property type="entry name" value="DDH_dom"/>
</dbReference>
<dbReference type="SUPFAM" id="SSF64182">
    <property type="entry name" value="DHH phosphoesterases"/>
    <property type="match status" value="1"/>
</dbReference>
<keyword evidence="5" id="KW-1185">Reference proteome</keyword>
<dbReference type="InterPro" id="IPR051673">
    <property type="entry name" value="SSDNA_exonuclease_RecJ"/>
</dbReference>
<name>A0ABM7YDA2_9EURY</name>
<dbReference type="PANTHER" id="PTHR30255:SF3">
    <property type="entry name" value="SINGLE-STRANDED-DNA-SPECIFIC EXONUCLEASE RECJ"/>
    <property type="match status" value="1"/>
</dbReference>
<sequence length="461" mass="51806">MKTPPQLDKGLLKAKRLIKSSEDIKVYSHRDCDGITAGAIISTLLERLGKEHEIEFINLNQVEDIKIENELTIFTDMGSGQHIEEITTSNSTIIILDHHPPLPRKNLKGELLELNPIKHGIDGSTQISGGGMAYLLSKKFNHHDLSWMGVLSAIGDLQNTLTGKLTGLNAQILEDSRRLGQIDIIEDLSIYGRQTRPIFVALSYFSDVNLPITNNRTESILLLKKLGIPYKEGERYRCLCDLTIEEKRKLFSELVKMLSREVPPRYVKYIPQLVFAEAYDLKEEKKYTPLRDLAEFSTAINACTRNNHIELALRILKGERGVALDELESVSRAYRRYLAEKIELIETEELLQQKKNLQYFKTTEIKDNVIGTIAGMILGYGDWRKPIIGLGVKEHGTKVSLRCSRLLALDGIHFGSIIGKIAEKVGGSGGGHAMACGAYIPHGTEEKFLELFDNALKDKIR</sequence>
<dbReference type="Pfam" id="PF01368">
    <property type="entry name" value="DHH"/>
    <property type="match status" value="1"/>
</dbReference>
<dbReference type="Gene3D" id="3.10.310.30">
    <property type="match status" value="1"/>
</dbReference>
<dbReference type="InterPro" id="IPR048515">
    <property type="entry name" value="DHH_CID"/>
</dbReference>
<evidence type="ECO:0000259" key="2">
    <source>
        <dbReference type="Pfam" id="PF02272"/>
    </source>
</evidence>
<dbReference type="Pfam" id="PF02272">
    <property type="entry name" value="DHHA1"/>
    <property type="match status" value="1"/>
</dbReference>
<organism evidence="4 5">
    <name type="scientific">Methanothermobacter tenebrarum</name>
    <dbReference type="NCBI Taxonomy" id="680118"/>
    <lineage>
        <taxon>Archaea</taxon>
        <taxon>Methanobacteriati</taxon>
        <taxon>Methanobacteriota</taxon>
        <taxon>Methanomada group</taxon>
        <taxon>Methanobacteria</taxon>
        <taxon>Methanobacteriales</taxon>
        <taxon>Methanobacteriaceae</taxon>
        <taxon>Methanothermobacter</taxon>
    </lineage>
</organism>
<dbReference type="InterPro" id="IPR038763">
    <property type="entry name" value="DHH_sf"/>
</dbReference>
<dbReference type="PANTHER" id="PTHR30255">
    <property type="entry name" value="SINGLE-STRANDED-DNA-SPECIFIC EXONUCLEASE RECJ"/>
    <property type="match status" value="1"/>
</dbReference>
<feature type="domain" description="DHH-CID" evidence="3">
    <location>
        <begin position="190"/>
        <end position="265"/>
    </location>
</feature>
<reference evidence="4 5" key="1">
    <citation type="submission" date="2022-04" db="EMBL/GenBank/DDBJ databases">
        <title>Complete genome of Methanothermobacter tenebrarum strain RMAS.</title>
        <authorList>
            <person name="Nakamura K."/>
            <person name="Oshima K."/>
            <person name="Hattori M."/>
            <person name="Kamagata Y."/>
            <person name="Takamizawa K."/>
        </authorList>
    </citation>
    <scope>NUCLEOTIDE SEQUENCE [LARGE SCALE GENOMIC DNA]</scope>
    <source>
        <strain evidence="4 5">RMAS</strain>
    </source>
</reference>
<dbReference type="GO" id="GO:0003677">
    <property type="term" value="F:DNA binding"/>
    <property type="evidence" value="ECO:0007669"/>
    <property type="project" value="UniProtKB-KW"/>
</dbReference>
<dbReference type="Pfam" id="PF21763">
    <property type="entry name" value="DHH_CID"/>
    <property type="match status" value="1"/>
</dbReference>
<dbReference type="EMBL" id="AP025698">
    <property type="protein sequence ID" value="BDH79450.1"/>
    <property type="molecule type" value="Genomic_DNA"/>
</dbReference>
<proteinExistence type="predicted"/>
<protein>
    <submittedName>
        <fullName evidence="4">Single-stranded DNA-binding protein</fullName>
    </submittedName>
</protein>
<feature type="domain" description="DDH" evidence="1">
    <location>
        <begin position="24"/>
        <end position="138"/>
    </location>
</feature>
<dbReference type="Proteomes" id="UP000831817">
    <property type="component" value="Chromosome"/>
</dbReference>
<dbReference type="GeneID" id="71965350"/>
<dbReference type="RefSeq" id="WP_248563807.1">
    <property type="nucleotide sequence ID" value="NZ_AP025698.1"/>
</dbReference>
<dbReference type="InterPro" id="IPR053584">
    <property type="entry name" value="RecJ_exonuclease"/>
</dbReference>
<feature type="domain" description="DHHA1" evidence="2">
    <location>
        <begin position="360"/>
        <end position="457"/>
    </location>
</feature>
<accession>A0ABM7YDA2</accession>
<evidence type="ECO:0000313" key="5">
    <source>
        <dbReference type="Proteomes" id="UP000831817"/>
    </source>
</evidence>
<evidence type="ECO:0000259" key="1">
    <source>
        <dbReference type="Pfam" id="PF01368"/>
    </source>
</evidence>
<dbReference type="InterPro" id="IPR003156">
    <property type="entry name" value="DHHA1_dom"/>
</dbReference>
<evidence type="ECO:0000313" key="4">
    <source>
        <dbReference type="EMBL" id="BDH79450.1"/>
    </source>
</evidence>
<gene>
    <name evidence="4" type="ORF">MTTB_08290</name>
</gene>
<keyword evidence="4" id="KW-0238">DNA-binding</keyword>
<evidence type="ECO:0000259" key="3">
    <source>
        <dbReference type="Pfam" id="PF21763"/>
    </source>
</evidence>
<dbReference type="NCBIfam" id="NF040701">
    <property type="entry name" value="RecJ_Meth"/>
    <property type="match status" value="1"/>
</dbReference>
<dbReference type="Gene3D" id="3.90.1640.30">
    <property type="match status" value="1"/>
</dbReference>